<dbReference type="Gene3D" id="1.50.10.10">
    <property type="match status" value="1"/>
</dbReference>
<dbReference type="RefSeq" id="WP_189506632.1">
    <property type="nucleotide sequence ID" value="NZ_BMZQ01000004.1"/>
</dbReference>
<accession>A0A8J3GMW1</accession>
<dbReference type="EMBL" id="BMZQ01000004">
    <property type="protein sequence ID" value="GHD21953.1"/>
    <property type="molecule type" value="Genomic_DNA"/>
</dbReference>
<protein>
    <recommendedName>
        <fullName evidence="5">Mannose-6-phosphate isomerase</fullName>
    </recommendedName>
</protein>
<comment type="similarity">
    <text evidence="1">Belongs to the N-acylglucosamine 2-epimerase family.</text>
</comment>
<dbReference type="PANTHER" id="PTHR15108">
    <property type="entry name" value="N-ACYLGLUCOSAMINE-2-EPIMERASE"/>
    <property type="match status" value="1"/>
</dbReference>
<sequence>MTLASSPMPPTPIAPNANALAGLAFHRFKTWMLDLALPFWSTTGLSPDGGVVECLSLDGRPARPGFKRVRVHARQIYVFSHAHVLGVPDMLPAARHGVDFLLRHGRDHAGGWVVKMGEAGGVVNSDVDLYDQAFVILALVWWYKASGEHEALALARDTLAMIETRFARADGQGFHCRLPDRGEQLQNPHMHLLESILALHEVMPNERSDRVIRMLLRLFETHLFDPETGTLGEHFDQNWQTPADGTGDHLEPGHHYEWVWLLHRARQLGYAVEPNKSERLFAFAETYGLAPGSALIHDEVARDGRILASGHRSWPQTERIKALIACGETTCQWPHPDIFQALDALWTHYIAPAPQGAWIDHITAKGKPCVSAVPASTLYHLFLAYAELDRTAHALFGTAQGDAA</sequence>
<evidence type="ECO:0000256" key="1">
    <source>
        <dbReference type="ARBA" id="ARBA00008558"/>
    </source>
</evidence>
<dbReference type="InterPro" id="IPR012341">
    <property type="entry name" value="6hp_glycosidase-like_sf"/>
</dbReference>
<dbReference type="AlphaFoldDB" id="A0A8J3GMW1"/>
<dbReference type="InterPro" id="IPR010819">
    <property type="entry name" value="AGE/CE"/>
</dbReference>
<dbReference type="InterPro" id="IPR008928">
    <property type="entry name" value="6-hairpin_glycosidase_sf"/>
</dbReference>
<dbReference type="SUPFAM" id="SSF48208">
    <property type="entry name" value="Six-hairpin glycosidases"/>
    <property type="match status" value="1"/>
</dbReference>
<dbReference type="GO" id="GO:0016853">
    <property type="term" value="F:isomerase activity"/>
    <property type="evidence" value="ECO:0007669"/>
    <property type="project" value="UniProtKB-KW"/>
</dbReference>
<dbReference type="GO" id="GO:0005975">
    <property type="term" value="P:carbohydrate metabolic process"/>
    <property type="evidence" value="ECO:0007669"/>
    <property type="project" value="InterPro"/>
</dbReference>
<comment type="caution">
    <text evidence="3">The sequence shown here is derived from an EMBL/GenBank/DDBJ whole genome shotgun (WGS) entry which is preliminary data.</text>
</comment>
<evidence type="ECO:0008006" key="5">
    <source>
        <dbReference type="Google" id="ProtNLM"/>
    </source>
</evidence>
<name>A0A8J3GMW1_9HYPH</name>
<reference evidence="3" key="1">
    <citation type="journal article" date="2014" name="Int. J. Syst. Evol. Microbiol.">
        <title>Complete genome sequence of Corynebacterium casei LMG S-19264T (=DSM 44701T), isolated from a smear-ripened cheese.</title>
        <authorList>
            <consortium name="US DOE Joint Genome Institute (JGI-PGF)"/>
            <person name="Walter F."/>
            <person name="Albersmeier A."/>
            <person name="Kalinowski J."/>
            <person name="Ruckert C."/>
        </authorList>
    </citation>
    <scope>NUCLEOTIDE SEQUENCE</scope>
    <source>
        <strain evidence="3">KCTC 42249</strain>
    </source>
</reference>
<dbReference type="Pfam" id="PF07221">
    <property type="entry name" value="GlcNAc_2-epim"/>
    <property type="match status" value="1"/>
</dbReference>
<evidence type="ECO:0000313" key="3">
    <source>
        <dbReference type="EMBL" id="GHD21953.1"/>
    </source>
</evidence>
<keyword evidence="4" id="KW-1185">Reference proteome</keyword>
<proteinExistence type="inferred from homology"/>
<dbReference type="Proteomes" id="UP000630142">
    <property type="component" value="Unassembled WGS sequence"/>
</dbReference>
<evidence type="ECO:0000256" key="2">
    <source>
        <dbReference type="ARBA" id="ARBA00023235"/>
    </source>
</evidence>
<evidence type="ECO:0000313" key="4">
    <source>
        <dbReference type="Proteomes" id="UP000630142"/>
    </source>
</evidence>
<organism evidence="3 4">
    <name type="scientific">Tianweitania populi</name>
    <dbReference type="NCBI Taxonomy" id="1607949"/>
    <lineage>
        <taxon>Bacteria</taxon>
        <taxon>Pseudomonadati</taxon>
        <taxon>Pseudomonadota</taxon>
        <taxon>Alphaproteobacteria</taxon>
        <taxon>Hyphomicrobiales</taxon>
        <taxon>Phyllobacteriaceae</taxon>
        <taxon>Tianweitania</taxon>
    </lineage>
</organism>
<keyword evidence="2" id="KW-0413">Isomerase</keyword>
<reference evidence="3" key="2">
    <citation type="submission" date="2020-09" db="EMBL/GenBank/DDBJ databases">
        <authorList>
            <person name="Sun Q."/>
            <person name="Kim S."/>
        </authorList>
    </citation>
    <scope>NUCLEOTIDE SEQUENCE</scope>
    <source>
        <strain evidence="3">KCTC 42249</strain>
    </source>
</reference>
<gene>
    <name evidence="3" type="ORF">GCM10016234_35810</name>
</gene>